<feature type="signal peptide" evidence="1">
    <location>
        <begin position="1"/>
        <end position="23"/>
    </location>
</feature>
<accession>A0ABX4XME8</accession>
<evidence type="ECO:0000313" key="2">
    <source>
        <dbReference type="EMBL" id="PNP91972.1"/>
    </source>
</evidence>
<reference evidence="2 3" key="1">
    <citation type="submission" date="2016-11" db="EMBL/GenBank/DDBJ databases">
        <title>Whole Genome Sequence of Listeria newyorkensis.</title>
        <authorList>
            <person name="Frink S."/>
            <person name="Morales C."/>
            <person name="Kiang D."/>
        </authorList>
    </citation>
    <scope>NUCLEOTIDE SEQUENCE [LARGE SCALE GENOMIC DNA]</scope>
    <source>
        <strain evidence="2 3">F1604011-044</strain>
    </source>
</reference>
<name>A0ABX4XME8_9LIST</name>
<keyword evidence="1" id="KW-0732">Signal</keyword>
<dbReference type="PROSITE" id="PS51257">
    <property type="entry name" value="PROKAR_LIPOPROTEIN"/>
    <property type="match status" value="1"/>
</dbReference>
<evidence type="ECO:0000256" key="1">
    <source>
        <dbReference type="SAM" id="SignalP"/>
    </source>
</evidence>
<comment type="caution">
    <text evidence="2">The sequence shown here is derived from an EMBL/GenBank/DDBJ whole genome shotgun (WGS) entry which is preliminary data.</text>
</comment>
<evidence type="ECO:0008006" key="4">
    <source>
        <dbReference type="Google" id="ProtNLM"/>
    </source>
</evidence>
<dbReference type="EMBL" id="MPDH01000010">
    <property type="protein sequence ID" value="PNP91972.1"/>
    <property type="molecule type" value="Genomic_DNA"/>
</dbReference>
<dbReference type="RefSeq" id="WP_036094304.1">
    <property type="nucleotide sequence ID" value="NZ_BJEY01000005.1"/>
</dbReference>
<dbReference type="Proteomes" id="UP000236500">
    <property type="component" value="Unassembled WGS sequence"/>
</dbReference>
<proteinExistence type="predicted"/>
<sequence>MKNHILKSGKIITLFLISSSVLGACTNDTVKPSETDKIPTSYMHGSFVIDVDNPEATVGFSDYTFIGYVNKKTGTRYEDAQTMEQENGSTKEASTPYTQYSVTVIENIKGELEQDKEISLEKAGGINEENTEYFLYEEDSLPSQGKYYIFTANAQDDGSLLVSGPNSNVLIDDINTKNKAAAEEEVVVTETAKEYTEAYENEIPYKRDRSKSDYEAE</sequence>
<protein>
    <recommendedName>
        <fullName evidence="4">Cell surface protein</fullName>
    </recommendedName>
</protein>
<gene>
    <name evidence="2" type="ORF">BMT55_09710</name>
</gene>
<feature type="chain" id="PRO_5046719003" description="Cell surface protein" evidence="1">
    <location>
        <begin position="24"/>
        <end position="217"/>
    </location>
</feature>
<organism evidence="2 3">
    <name type="scientific">Listeria newyorkensis</name>
    <dbReference type="NCBI Taxonomy" id="1497681"/>
    <lineage>
        <taxon>Bacteria</taxon>
        <taxon>Bacillati</taxon>
        <taxon>Bacillota</taxon>
        <taxon>Bacilli</taxon>
        <taxon>Bacillales</taxon>
        <taxon>Listeriaceae</taxon>
        <taxon>Listeria</taxon>
    </lineage>
</organism>
<evidence type="ECO:0000313" key="3">
    <source>
        <dbReference type="Proteomes" id="UP000236500"/>
    </source>
</evidence>
<keyword evidence="3" id="KW-1185">Reference proteome</keyword>